<protein>
    <recommendedName>
        <fullName evidence="3">Sensory transduction regulator</fullName>
    </recommendedName>
</protein>
<name>A0A1H6FWD4_THEAL</name>
<evidence type="ECO:0000313" key="2">
    <source>
        <dbReference type="Proteomes" id="UP000222056"/>
    </source>
</evidence>
<evidence type="ECO:0000313" key="1">
    <source>
        <dbReference type="EMBL" id="SEH14333.1"/>
    </source>
</evidence>
<gene>
    <name evidence="1" type="ORF">SAMN02745716_1601</name>
</gene>
<proteinExistence type="predicted"/>
<evidence type="ECO:0008006" key="3">
    <source>
        <dbReference type="Google" id="ProtNLM"/>
    </source>
</evidence>
<dbReference type="Proteomes" id="UP000222056">
    <property type="component" value="Unassembled WGS sequence"/>
</dbReference>
<sequence length="154" mass="16770">MPEAAENTRAAASAVDRYLGSLGIGVRRLAYGEWGLCLPPGVAGCRELEMSVRIEDGLLAIRAFAAAASEQLPAPLLLHLNRQTRLARVGCSLSGEVWVHAELPVDQLQTSTLDRVLGHVVEAAAAIRELLRARTEGVERWPSPWADGPQRRWD</sequence>
<keyword evidence="2" id="KW-1185">Reference proteome</keyword>
<dbReference type="AlphaFoldDB" id="A0A1H6FWD4"/>
<reference evidence="2" key="1">
    <citation type="submission" date="2016-10" db="EMBL/GenBank/DDBJ databases">
        <authorList>
            <person name="Varghese N."/>
            <person name="Submissions S."/>
        </authorList>
    </citation>
    <scope>NUCLEOTIDE SEQUENCE [LARGE SCALE GENOMIC DNA]</scope>
    <source>
        <strain evidence="2">ATCC 35263</strain>
    </source>
</reference>
<accession>A0A1H6FWD4</accession>
<organism evidence="1 2">
    <name type="scientific">Thermoleophilum album</name>
    <dbReference type="NCBI Taxonomy" id="29539"/>
    <lineage>
        <taxon>Bacteria</taxon>
        <taxon>Bacillati</taxon>
        <taxon>Actinomycetota</taxon>
        <taxon>Thermoleophilia</taxon>
        <taxon>Thermoleophilales</taxon>
        <taxon>Thermoleophilaceae</taxon>
        <taxon>Thermoleophilum</taxon>
    </lineage>
</organism>
<dbReference type="EMBL" id="FNWJ01000002">
    <property type="protein sequence ID" value="SEH14333.1"/>
    <property type="molecule type" value="Genomic_DNA"/>
</dbReference>